<keyword evidence="3" id="KW-1185">Reference proteome</keyword>
<protein>
    <submittedName>
        <fullName evidence="2">Uncharacterized protein</fullName>
    </submittedName>
</protein>
<gene>
    <name evidence="2" type="ORF">LAZ67_1005292</name>
</gene>
<sequence length="253" mass="28786">MLTRDSIPVHDCLETRVLPTRPCQNGDIHEFRNDNFTRGRYDLLKKVSRKPSSLKIRSNCKADDSSNLRISRIAKCHLAFQEALKRQQAVLSQSTNDYHHHHVYAQNTATNPTTTSYSSTTSTTWNQYAWDNIQVRTPKTNPPSKIITTPIEQPQPPPTQSQKKCQPQQDLPITSTYDVTQLLNPDISPRSLVQNDDMVISSLEDSLALDSPFSKIDDTFCKKFYDLLQKEEQDAANGLEPEVSCMFSLPDLF</sequence>
<feature type="region of interest" description="Disordered" evidence="1">
    <location>
        <begin position="136"/>
        <end position="168"/>
    </location>
</feature>
<reference evidence="2 3" key="1">
    <citation type="submission" date="2022-01" db="EMBL/GenBank/DDBJ databases">
        <title>A chromosomal length assembly of Cordylochernes scorpioides.</title>
        <authorList>
            <person name="Zeh D."/>
            <person name="Zeh J."/>
        </authorList>
    </citation>
    <scope>NUCLEOTIDE SEQUENCE [LARGE SCALE GENOMIC DNA]</scope>
    <source>
        <strain evidence="2">IN4F17</strain>
        <tissue evidence="2">Whole Body</tissue>
    </source>
</reference>
<accession>A0ABY6JY10</accession>
<dbReference type="EMBL" id="CP092863">
    <property type="protein sequence ID" value="UYV61559.1"/>
    <property type="molecule type" value="Genomic_DNA"/>
</dbReference>
<name>A0ABY6JY10_9ARAC</name>
<organism evidence="2 3">
    <name type="scientific">Cordylochernes scorpioides</name>
    <dbReference type="NCBI Taxonomy" id="51811"/>
    <lineage>
        <taxon>Eukaryota</taxon>
        <taxon>Metazoa</taxon>
        <taxon>Ecdysozoa</taxon>
        <taxon>Arthropoda</taxon>
        <taxon>Chelicerata</taxon>
        <taxon>Arachnida</taxon>
        <taxon>Pseudoscorpiones</taxon>
        <taxon>Cheliferoidea</taxon>
        <taxon>Chernetidae</taxon>
        <taxon>Cordylochernes</taxon>
    </lineage>
</organism>
<evidence type="ECO:0000256" key="1">
    <source>
        <dbReference type="SAM" id="MobiDB-lite"/>
    </source>
</evidence>
<dbReference type="Proteomes" id="UP001235939">
    <property type="component" value="Chromosome 01"/>
</dbReference>
<evidence type="ECO:0000313" key="2">
    <source>
        <dbReference type="EMBL" id="UYV61559.1"/>
    </source>
</evidence>
<proteinExistence type="predicted"/>
<evidence type="ECO:0000313" key="3">
    <source>
        <dbReference type="Proteomes" id="UP001235939"/>
    </source>
</evidence>